<gene>
    <name evidence="13 14" type="primary">lolB</name>
    <name evidence="14" type="ORF">MHIR_DE00301</name>
</gene>
<keyword evidence="15" id="KW-1185">Reference proteome</keyword>
<keyword evidence="12 14" id="KW-0449">Lipoprotein</keyword>
<evidence type="ECO:0000256" key="1">
    <source>
        <dbReference type="ARBA" id="ARBA00004459"/>
    </source>
</evidence>
<keyword evidence="9" id="KW-0564">Palmitate</keyword>
<dbReference type="KEGG" id="den:MHIR_DE00301"/>
<evidence type="ECO:0000256" key="10">
    <source>
        <dbReference type="ARBA" id="ARBA00023186"/>
    </source>
</evidence>
<dbReference type="GO" id="GO:0015031">
    <property type="term" value="P:protein transport"/>
    <property type="evidence" value="ECO:0007669"/>
    <property type="project" value="UniProtKB-KW"/>
</dbReference>
<evidence type="ECO:0000256" key="9">
    <source>
        <dbReference type="ARBA" id="ARBA00023139"/>
    </source>
</evidence>
<dbReference type="NCBIfam" id="TIGR00548">
    <property type="entry name" value="lolB"/>
    <property type="match status" value="1"/>
</dbReference>
<evidence type="ECO:0000256" key="2">
    <source>
        <dbReference type="ARBA" id="ARBA00009696"/>
    </source>
</evidence>
<dbReference type="SUPFAM" id="SSF89392">
    <property type="entry name" value="Prokaryotic lipoproteins and lipoprotein localization factors"/>
    <property type="match status" value="1"/>
</dbReference>
<keyword evidence="5 13" id="KW-0813">Transport</keyword>
<dbReference type="Pfam" id="PF03550">
    <property type="entry name" value="LolB"/>
    <property type="match status" value="1"/>
</dbReference>
<dbReference type="EMBL" id="LN999833">
    <property type="protein sequence ID" value="CUX96605.1"/>
    <property type="molecule type" value="Genomic_DNA"/>
</dbReference>
<evidence type="ECO:0000313" key="15">
    <source>
        <dbReference type="Proteomes" id="UP000095322"/>
    </source>
</evidence>
<evidence type="ECO:0000256" key="13">
    <source>
        <dbReference type="HAMAP-Rule" id="MF_00233"/>
    </source>
</evidence>
<organism evidence="14 15">
    <name type="scientific">Candidatus Doolittlea endobia</name>
    <dbReference type="NCBI Taxonomy" id="1778262"/>
    <lineage>
        <taxon>Bacteria</taxon>
        <taxon>Pseudomonadati</taxon>
        <taxon>Pseudomonadota</taxon>
        <taxon>Gammaproteobacteria</taxon>
        <taxon>Enterobacterales</taxon>
        <taxon>Enterobacteriaceae</taxon>
        <taxon>Candidatus Doolittlea</taxon>
    </lineage>
</organism>
<evidence type="ECO:0000256" key="7">
    <source>
        <dbReference type="ARBA" id="ARBA00022927"/>
    </source>
</evidence>
<evidence type="ECO:0000256" key="5">
    <source>
        <dbReference type="ARBA" id="ARBA00022448"/>
    </source>
</evidence>
<dbReference type="OrthoDB" id="9797618at2"/>
<dbReference type="InterPro" id="IPR004565">
    <property type="entry name" value="OM_lipoprot_LolB"/>
</dbReference>
<keyword evidence="6" id="KW-0732">Signal</keyword>
<sequence>MLESRYAISRLMLLAIPLLTTCSIHTPFSLAKNQSSPKWRAHQQSLSILSYYQTCGAFAYFSRQKKIYARFNWTQINADHYQLILTNPLGSTEISLNVQSGVAELVNNQGKRYVSNSPEVIIQKLTGMSIPLDNLRQWMLGLPGNATNFTIDSCGYLHTLNYSHNEQRWIVIYQGYHDNTFPALPSNLELRQGDNRIKLKMDSWRL</sequence>
<accession>A0A143WS76</accession>
<comment type="similarity">
    <text evidence="2 13">Belongs to the LolB family.</text>
</comment>
<evidence type="ECO:0000256" key="8">
    <source>
        <dbReference type="ARBA" id="ARBA00023136"/>
    </source>
</evidence>
<protein>
    <recommendedName>
        <fullName evidence="4 13">Outer-membrane lipoprotein LolB</fullName>
    </recommendedName>
</protein>
<evidence type="ECO:0000256" key="3">
    <source>
        <dbReference type="ARBA" id="ARBA00011245"/>
    </source>
</evidence>
<dbReference type="HAMAP" id="MF_00233">
    <property type="entry name" value="LolB"/>
    <property type="match status" value="1"/>
</dbReference>
<name>A0A143WS76_9ENTR</name>
<dbReference type="Gene3D" id="2.50.20.10">
    <property type="entry name" value="Lipoprotein localisation LolA/LolB/LppX"/>
    <property type="match status" value="1"/>
</dbReference>
<dbReference type="Proteomes" id="UP000095322">
    <property type="component" value="Chromosome I"/>
</dbReference>
<comment type="function">
    <text evidence="13">Plays a critical role in the incorporation of lipoproteins in the outer membrane after they are released by the LolA protein.</text>
</comment>
<keyword evidence="7 13" id="KW-0653">Protein transport</keyword>
<dbReference type="GO" id="GO:0009279">
    <property type="term" value="C:cell outer membrane"/>
    <property type="evidence" value="ECO:0007669"/>
    <property type="project" value="UniProtKB-SubCell"/>
</dbReference>
<evidence type="ECO:0000256" key="12">
    <source>
        <dbReference type="ARBA" id="ARBA00023288"/>
    </source>
</evidence>
<evidence type="ECO:0000256" key="11">
    <source>
        <dbReference type="ARBA" id="ARBA00023237"/>
    </source>
</evidence>
<comment type="subcellular location">
    <subcellularLocation>
        <location evidence="1">Cell outer membrane</location>
        <topology evidence="1">Lipid-anchor</topology>
    </subcellularLocation>
</comment>
<dbReference type="AlphaFoldDB" id="A0A143WS76"/>
<dbReference type="InterPro" id="IPR029046">
    <property type="entry name" value="LolA/LolB/LppX"/>
</dbReference>
<dbReference type="STRING" id="1778262.MHIR_DE00301"/>
<dbReference type="GO" id="GO:0044874">
    <property type="term" value="P:lipoprotein localization to outer membrane"/>
    <property type="evidence" value="ECO:0007669"/>
    <property type="project" value="UniProtKB-UniRule"/>
</dbReference>
<evidence type="ECO:0000256" key="4">
    <source>
        <dbReference type="ARBA" id="ARBA00016202"/>
    </source>
</evidence>
<comment type="subunit">
    <text evidence="3 13">Monomer.</text>
</comment>
<dbReference type="PATRIC" id="fig|1778262.3.peg.560"/>
<evidence type="ECO:0000313" key="14">
    <source>
        <dbReference type="EMBL" id="CUX96605.1"/>
    </source>
</evidence>
<proteinExistence type="inferred from homology"/>
<dbReference type="RefSeq" id="WP_067565676.1">
    <property type="nucleotide sequence ID" value="NZ_LN999833.1"/>
</dbReference>
<keyword evidence="11 13" id="KW-0998">Cell outer membrane</keyword>
<keyword evidence="8 13" id="KW-0472">Membrane</keyword>
<evidence type="ECO:0000256" key="6">
    <source>
        <dbReference type="ARBA" id="ARBA00022729"/>
    </source>
</evidence>
<dbReference type="CDD" id="cd16326">
    <property type="entry name" value="LolB"/>
    <property type="match status" value="1"/>
</dbReference>
<keyword evidence="10 13" id="KW-0143">Chaperone</keyword>
<reference evidence="15" key="1">
    <citation type="submission" date="2016-01" db="EMBL/GenBank/DDBJ databases">
        <authorList>
            <person name="Husnik F."/>
        </authorList>
    </citation>
    <scope>NUCLEOTIDE SEQUENCE [LARGE SCALE GENOMIC DNA]</scope>
</reference>